<organism evidence="7 8">
    <name type="scientific">Aquibium oceanicum</name>
    <dbReference type="NCBI Taxonomy" id="1670800"/>
    <lineage>
        <taxon>Bacteria</taxon>
        <taxon>Pseudomonadati</taxon>
        <taxon>Pseudomonadota</taxon>
        <taxon>Alphaproteobacteria</taxon>
        <taxon>Hyphomicrobiales</taxon>
        <taxon>Phyllobacteriaceae</taxon>
        <taxon>Aquibium</taxon>
    </lineage>
</organism>
<evidence type="ECO:0000313" key="8">
    <source>
        <dbReference type="Proteomes" id="UP000182840"/>
    </source>
</evidence>
<evidence type="ECO:0000256" key="6">
    <source>
        <dbReference type="ARBA" id="ARBA00029799"/>
    </source>
</evidence>
<dbReference type="Proteomes" id="UP000182840">
    <property type="component" value="Chromosome"/>
</dbReference>
<protein>
    <recommendedName>
        <fullName evidence="3">fructose-bisphosphate aldolase</fullName>
        <ecNumber evidence="3">4.1.2.13</ecNumber>
    </recommendedName>
    <alternativeName>
        <fullName evidence="6">Fructose-bisphosphate aldolase class I</fullName>
    </alternativeName>
</protein>
<proteinExistence type="inferred from homology"/>
<comment type="similarity">
    <text evidence="2">Belongs to the class I fructose-bisphosphate aldolase family.</text>
</comment>
<dbReference type="RefSeq" id="WP_072601562.1">
    <property type="nucleotide sequence ID" value="NZ_CP018171.1"/>
</dbReference>
<comment type="pathway">
    <text evidence="1">Carbohydrate degradation; glycolysis; D-glyceraldehyde 3-phosphate and glycerone phosphate from D-glucose: step 4/4.</text>
</comment>
<keyword evidence="8" id="KW-1185">Reference proteome</keyword>
<evidence type="ECO:0000256" key="5">
    <source>
        <dbReference type="ARBA" id="ARBA00023239"/>
    </source>
</evidence>
<dbReference type="KEGG" id="meso:BSQ44_01205"/>
<dbReference type="PANTHER" id="PTHR11627">
    <property type="entry name" value="FRUCTOSE-BISPHOSPHATE ALDOLASE"/>
    <property type="match status" value="1"/>
</dbReference>
<dbReference type="InterPro" id="IPR013785">
    <property type="entry name" value="Aldolase_TIM"/>
</dbReference>
<evidence type="ECO:0000256" key="3">
    <source>
        <dbReference type="ARBA" id="ARBA00013068"/>
    </source>
</evidence>
<dbReference type="STRING" id="1670800.BSQ44_01205"/>
<dbReference type="UniPathway" id="UPA00109">
    <property type="reaction ID" value="UER00183"/>
</dbReference>
<evidence type="ECO:0000313" key="7">
    <source>
        <dbReference type="EMBL" id="APH70149.1"/>
    </source>
</evidence>
<dbReference type="GO" id="GO:0006096">
    <property type="term" value="P:glycolytic process"/>
    <property type="evidence" value="ECO:0007669"/>
    <property type="project" value="UniProtKB-UniPathway"/>
</dbReference>
<dbReference type="EMBL" id="CP018171">
    <property type="protein sequence ID" value="APH70149.1"/>
    <property type="molecule type" value="Genomic_DNA"/>
</dbReference>
<keyword evidence="4" id="KW-0324">Glycolysis</keyword>
<name>A0A1L3SL64_9HYPH</name>
<dbReference type="Pfam" id="PF00274">
    <property type="entry name" value="Glycolytic"/>
    <property type="match status" value="1"/>
</dbReference>
<evidence type="ECO:0000256" key="2">
    <source>
        <dbReference type="ARBA" id="ARBA00010387"/>
    </source>
</evidence>
<dbReference type="SUPFAM" id="SSF51569">
    <property type="entry name" value="Aldolase"/>
    <property type="match status" value="1"/>
</dbReference>
<dbReference type="InterPro" id="IPR000741">
    <property type="entry name" value="FBA_I"/>
</dbReference>
<evidence type="ECO:0000256" key="1">
    <source>
        <dbReference type="ARBA" id="ARBA00004714"/>
    </source>
</evidence>
<reference evidence="8" key="1">
    <citation type="submission" date="2016-11" db="EMBL/GenBank/DDBJ databases">
        <title>Mesorhizobium oceanicum sp. nov., isolated from deep seawater in South China Sea.</title>
        <authorList>
            <person name="Fu G.-Y."/>
        </authorList>
    </citation>
    <scope>NUCLEOTIDE SEQUENCE [LARGE SCALE GENOMIC DNA]</scope>
    <source>
        <strain evidence="8">B7</strain>
    </source>
</reference>
<dbReference type="NCBIfam" id="NF003784">
    <property type="entry name" value="PRK05377.1"/>
    <property type="match status" value="1"/>
</dbReference>
<dbReference type="EC" id="4.1.2.13" evidence="3"/>
<dbReference type="AlphaFoldDB" id="A0A1L3SL64"/>
<sequence length="303" mass="32563">MSGRVEDMAAQVANKDGFIAALDQSGGSTPKALKLYGVSEDAWSNEDEMFDLIHAMRARIITSPAFTGDKVMGAILFEQTMDRAVEGVPTAQYLWEKRGVVPFLKVDQGLADAADGVKLMKPIAGLDDLLKRAVAKGVFGTKMRSVVDAANATGIKTIVDQQFEVGKQILSHGLVPILEPEVTITISDKAEAEEMLLAEIKKHLDEVPAGKKIMLKLSLPTKPNLYKPLIDDPRVMRVVALSGGYTRDEANAKLVQNAGMIASFSRALTEGLSAEQSDADFNATLAATIDSIFQASRADKKAA</sequence>
<dbReference type="GO" id="GO:0004332">
    <property type="term" value="F:fructose-bisphosphate aldolase activity"/>
    <property type="evidence" value="ECO:0007669"/>
    <property type="project" value="UniProtKB-EC"/>
</dbReference>
<evidence type="ECO:0000256" key="4">
    <source>
        <dbReference type="ARBA" id="ARBA00023152"/>
    </source>
</evidence>
<accession>A0A1L3SL64</accession>
<gene>
    <name evidence="7" type="ORF">BSQ44_01205</name>
</gene>
<keyword evidence="5" id="KW-0456">Lyase</keyword>
<dbReference type="Gene3D" id="3.20.20.70">
    <property type="entry name" value="Aldolase class I"/>
    <property type="match status" value="1"/>
</dbReference>